<evidence type="ECO:0000313" key="7">
    <source>
        <dbReference type="Proteomes" id="UP000886842"/>
    </source>
</evidence>
<dbReference type="Proteomes" id="UP000886842">
    <property type="component" value="Unassembled WGS sequence"/>
</dbReference>
<sequence>MRDGSRLLRGVVAALVALVLAGCVSEVSPPPPEPTSKPRAFTVGTTDQISVTDPAAITDAASSTVAYNVFQRLWTTEPGSTSPKPDAVQDCRFDSPTLYVCTLRKDLQFHNGHALTSSDVKFSIERALRLEVSGSSVSSLSSIRRIETPDDLTVRFILSRTDTEFVYGLASPAASIVDEEVYDPDSIRKPDESMVGSGPFKVSFFNSEELQLARNDTYQGNHAASVDGLILKMYESSAELEEAMAESEVDVVWRGLNTPAVTRLQNQIQTNANSRTDSGFGQVAVSGARVRQLRWHEDSDQRSRTAVRKAVAGALQDDRVMATLVPRTIEGSKETFDIGAGAKVSTPWKQRIKLTLAYDPTAPDAADQANQIRARLEDRASMSVQLVKATPVESADADLMLVDYKAWTPTGMAWLQPYLDQAIQSDEVKDQVTTLRETADVAPSNAALGKLQDLAAEDLVVLPIIQTDENVFVADGWLVDAALLAPGWQLGMWGFRRP</sequence>
<dbReference type="GO" id="GO:0030313">
    <property type="term" value="C:cell envelope"/>
    <property type="evidence" value="ECO:0007669"/>
    <property type="project" value="UniProtKB-SubCell"/>
</dbReference>
<dbReference type="PIRSF" id="PIRSF002741">
    <property type="entry name" value="MppA"/>
    <property type="match status" value="1"/>
</dbReference>
<dbReference type="GO" id="GO:0043190">
    <property type="term" value="C:ATP-binding cassette (ABC) transporter complex"/>
    <property type="evidence" value="ECO:0007669"/>
    <property type="project" value="InterPro"/>
</dbReference>
<evidence type="ECO:0000313" key="6">
    <source>
        <dbReference type="EMBL" id="HIT74663.1"/>
    </source>
</evidence>
<evidence type="ECO:0000259" key="5">
    <source>
        <dbReference type="Pfam" id="PF00496"/>
    </source>
</evidence>
<comment type="subcellular location">
    <subcellularLocation>
        <location evidence="1">Cell envelope</location>
    </subcellularLocation>
</comment>
<dbReference type="PROSITE" id="PS51257">
    <property type="entry name" value="PROKAR_LIPOPROTEIN"/>
    <property type="match status" value="1"/>
</dbReference>
<dbReference type="InterPro" id="IPR000914">
    <property type="entry name" value="SBP_5_dom"/>
</dbReference>
<dbReference type="InterPro" id="IPR030678">
    <property type="entry name" value="Peptide/Ni-bd"/>
</dbReference>
<dbReference type="PANTHER" id="PTHR30290:SF10">
    <property type="entry name" value="PERIPLASMIC OLIGOPEPTIDE-BINDING PROTEIN-RELATED"/>
    <property type="match status" value="1"/>
</dbReference>
<dbReference type="EMBL" id="DVLP01000104">
    <property type="protein sequence ID" value="HIT74663.1"/>
    <property type="molecule type" value="Genomic_DNA"/>
</dbReference>
<feature type="domain" description="Solute-binding protein family 5" evidence="5">
    <location>
        <begin position="97"/>
        <end position="342"/>
    </location>
</feature>
<dbReference type="GO" id="GO:0015833">
    <property type="term" value="P:peptide transport"/>
    <property type="evidence" value="ECO:0007669"/>
    <property type="project" value="TreeGrafter"/>
</dbReference>
<dbReference type="AlphaFoldDB" id="A0A9D1GVS5"/>
<dbReference type="PANTHER" id="PTHR30290">
    <property type="entry name" value="PERIPLASMIC BINDING COMPONENT OF ABC TRANSPORTER"/>
    <property type="match status" value="1"/>
</dbReference>
<comment type="similarity">
    <text evidence="2">Belongs to the bacterial solute-binding protein 5 family.</text>
</comment>
<proteinExistence type="inferred from homology"/>
<accession>A0A9D1GVS5</accession>
<dbReference type="SUPFAM" id="SSF53850">
    <property type="entry name" value="Periplasmic binding protein-like II"/>
    <property type="match status" value="1"/>
</dbReference>
<reference evidence="6" key="2">
    <citation type="journal article" date="2021" name="PeerJ">
        <title>Extensive microbial diversity within the chicken gut microbiome revealed by metagenomics and culture.</title>
        <authorList>
            <person name="Gilroy R."/>
            <person name="Ravi A."/>
            <person name="Getino M."/>
            <person name="Pursley I."/>
            <person name="Horton D.L."/>
            <person name="Alikhan N.F."/>
            <person name="Baker D."/>
            <person name="Gharbi K."/>
            <person name="Hall N."/>
            <person name="Watson M."/>
            <person name="Adriaenssens E.M."/>
            <person name="Foster-Nyarko E."/>
            <person name="Jarju S."/>
            <person name="Secka A."/>
            <person name="Antonio M."/>
            <person name="Oren A."/>
            <person name="Chaudhuri R.R."/>
            <person name="La Ragione R."/>
            <person name="Hildebrand F."/>
            <person name="Pallen M.J."/>
        </authorList>
    </citation>
    <scope>NUCLEOTIDE SEQUENCE</scope>
    <source>
        <strain evidence="6">ChiGjej1B1-24693</strain>
    </source>
</reference>
<evidence type="ECO:0000256" key="1">
    <source>
        <dbReference type="ARBA" id="ARBA00004196"/>
    </source>
</evidence>
<dbReference type="InterPro" id="IPR039424">
    <property type="entry name" value="SBP_5"/>
</dbReference>
<dbReference type="Gene3D" id="3.40.190.10">
    <property type="entry name" value="Periplasmic binding protein-like II"/>
    <property type="match status" value="1"/>
</dbReference>
<dbReference type="Pfam" id="PF00496">
    <property type="entry name" value="SBP_bac_5"/>
    <property type="match status" value="1"/>
</dbReference>
<organism evidence="6 7">
    <name type="scientific">Candidatus Avipropionibacterium avicola</name>
    <dbReference type="NCBI Taxonomy" id="2840701"/>
    <lineage>
        <taxon>Bacteria</taxon>
        <taxon>Bacillati</taxon>
        <taxon>Actinomycetota</taxon>
        <taxon>Actinomycetes</taxon>
        <taxon>Propionibacteriales</taxon>
        <taxon>Propionibacteriaceae</taxon>
        <taxon>Propionibacteriaceae incertae sedis</taxon>
        <taxon>Candidatus Avipropionibacterium</taxon>
    </lineage>
</organism>
<reference evidence="6" key="1">
    <citation type="submission" date="2020-10" db="EMBL/GenBank/DDBJ databases">
        <authorList>
            <person name="Gilroy R."/>
        </authorList>
    </citation>
    <scope>NUCLEOTIDE SEQUENCE</scope>
    <source>
        <strain evidence="6">ChiGjej1B1-24693</strain>
    </source>
</reference>
<keyword evidence="4" id="KW-0732">Signal</keyword>
<comment type="caution">
    <text evidence="6">The sequence shown here is derived from an EMBL/GenBank/DDBJ whole genome shotgun (WGS) entry which is preliminary data.</text>
</comment>
<protein>
    <recommendedName>
        <fullName evidence="5">Solute-binding protein family 5 domain-containing protein</fullName>
    </recommendedName>
</protein>
<dbReference type="GO" id="GO:1904680">
    <property type="term" value="F:peptide transmembrane transporter activity"/>
    <property type="evidence" value="ECO:0007669"/>
    <property type="project" value="TreeGrafter"/>
</dbReference>
<evidence type="ECO:0000256" key="4">
    <source>
        <dbReference type="ARBA" id="ARBA00022729"/>
    </source>
</evidence>
<gene>
    <name evidence="6" type="ORF">IAA98_03675</name>
</gene>
<dbReference type="GO" id="GO:0042597">
    <property type="term" value="C:periplasmic space"/>
    <property type="evidence" value="ECO:0007669"/>
    <property type="project" value="UniProtKB-ARBA"/>
</dbReference>
<name>A0A9D1GVS5_9ACTN</name>
<evidence type="ECO:0000256" key="3">
    <source>
        <dbReference type="ARBA" id="ARBA00022448"/>
    </source>
</evidence>
<evidence type="ECO:0000256" key="2">
    <source>
        <dbReference type="ARBA" id="ARBA00005695"/>
    </source>
</evidence>
<keyword evidence="3" id="KW-0813">Transport</keyword>